<sequence>MTTTTQSRAVGAGVLEGNFQAGMAVRKAESMFQVIDGERYIFFRDPAKVREALRYQPREGDIIEVAYPKCGMQMMQQMIQLIVHDGRVAKNFSEFSARAPHLEDCGGSVPDGAPLPRLFRTHIRLGKIAVNPAAKYIYVARNPWDACYSQYIFNRQMPVCPLQETFDEFLNMFLDGALTNGSYFEHVKSGYTRRGQPNVFFTTYEDMVRDPAGTLQHLADFLGKNYGERFRNDKELLASAAEKCTPTYLKNLLQVETGRMAALMIRAAGFSEAGKAADVGQGTFSLVCRPEVGAWKEGFTKEQLKKTVEKIEGSIGNEFVGNLWDREWREVREESS</sequence>
<evidence type="ECO:0000313" key="5">
    <source>
        <dbReference type="Proteomes" id="UP001321473"/>
    </source>
</evidence>
<accession>A0AAQ4EDR7</accession>
<name>A0AAQ4EDR7_AMBAM</name>
<dbReference type="Gene3D" id="3.40.50.300">
    <property type="entry name" value="P-loop containing nucleotide triphosphate hydrolases"/>
    <property type="match status" value="1"/>
</dbReference>
<dbReference type="AlphaFoldDB" id="A0AAQ4EDR7"/>
<protein>
    <recommendedName>
        <fullName evidence="3">Sulfotransferase domain-containing protein</fullName>
    </recommendedName>
</protein>
<dbReference type="PANTHER" id="PTHR11783">
    <property type="entry name" value="SULFOTRANSFERASE SULT"/>
    <property type="match status" value="1"/>
</dbReference>
<evidence type="ECO:0000313" key="4">
    <source>
        <dbReference type="EMBL" id="KAK8772927.1"/>
    </source>
</evidence>
<comment type="similarity">
    <text evidence="1">Belongs to the sulfotransferase 1 family.</text>
</comment>
<reference evidence="4 5" key="1">
    <citation type="journal article" date="2023" name="Arcadia Sci">
        <title>De novo assembly of a long-read Amblyomma americanum tick genome.</title>
        <authorList>
            <person name="Chou S."/>
            <person name="Poskanzer K.E."/>
            <person name="Rollins M."/>
            <person name="Thuy-Boun P.S."/>
        </authorList>
    </citation>
    <scope>NUCLEOTIDE SEQUENCE [LARGE SCALE GENOMIC DNA]</scope>
    <source>
        <strain evidence="4">F_SG_1</strain>
        <tissue evidence="4">Salivary glands</tissue>
    </source>
</reference>
<evidence type="ECO:0000259" key="3">
    <source>
        <dbReference type="Pfam" id="PF00685"/>
    </source>
</evidence>
<dbReference type="SUPFAM" id="SSF52540">
    <property type="entry name" value="P-loop containing nucleoside triphosphate hydrolases"/>
    <property type="match status" value="1"/>
</dbReference>
<dbReference type="Proteomes" id="UP001321473">
    <property type="component" value="Unassembled WGS sequence"/>
</dbReference>
<evidence type="ECO:0000256" key="1">
    <source>
        <dbReference type="ARBA" id="ARBA00005771"/>
    </source>
</evidence>
<comment type="caution">
    <text evidence="4">The sequence shown here is derived from an EMBL/GenBank/DDBJ whole genome shotgun (WGS) entry which is preliminary data.</text>
</comment>
<organism evidence="4 5">
    <name type="scientific">Amblyomma americanum</name>
    <name type="common">Lone star tick</name>
    <dbReference type="NCBI Taxonomy" id="6943"/>
    <lineage>
        <taxon>Eukaryota</taxon>
        <taxon>Metazoa</taxon>
        <taxon>Ecdysozoa</taxon>
        <taxon>Arthropoda</taxon>
        <taxon>Chelicerata</taxon>
        <taxon>Arachnida</taxon>
        <taxon>Acari</taxon>
        <taxon>Parasitiformes</taxon>
        <taxon>Ixodida</taxon>
        <taxon>Ixodoidea</taxon>
        <taxon>Ixodidae</taxon>
        <taxon>Amblyomminae</taxon>
        <taxon>Amblyomma</taxon>
    </lineage>
</organism>
<feature type="domain" description="Sulfotransferase" evidence="3">
    <location>
        <begin position="61"/>
        <end position="307"/>
    </location>
</feature>
<dbReference type="InterPro" id="IPR000863">
    <property type="entry name" value="Sulfotransferase_dom"/>
</dbReference>
<proteinExistence type="inferred from homology"/>
<gene>
    <name evidence="4" type="ORF">V5799_012541</name>
</gene>
<dbReference type="EMBL" id="JARKHS020017535">
    <property type="protein sequence ID" value="KAK8772927.1"/>
    <property type="molecule type" value="Genomic_DNA"/>
</dbReference>
<keyword evidence="5" id="KW-1185">Reference proteome</keyword>
<evidence type="ECO:0000256" key="2">
    <source>
        <dbReference type="ARBA" id="ARBA00022679"/>
    </source>
</evidence>
<dbReference type="Pfam" id="PF00685">
    <property type="entry name" value="Sulfotransfer_1"/>
    <property type="match status" value="1"/>
</dbReference>
<dbReference type="GO" id="GO:0008146">
    <property type="term" value="F:sulfotransferase activity"/>
    <property type="evidence" value="ECO:0007669"/>
    <property type="project" value="InterPro"/>
</dbReference>
<keyword evidence="2" id="KW-0808">Transferase</keyword>
<dbReference type="InterPro" id="IPR027417">
    <property type="entry name" value="P-loop_NTPase"/>
</dbReference>